<dbReference type="Proteomes" id="UP000501891">
    <property type="component" value="Chromosome"/>
</dbReference>
<proteinExistence type="predicted"/>
<dbReference type="EMBL" id="CP051775">
    <property type="protein sequence ID" value="QJE71790.1"/>
    <property type="molecule type" value="Genomic_DNA"/>
</dbReference>
<evidence type="ECO:0000313" key="2">
    <source>
        <dbReference type="Proteomes" id="UP000501891"/>
    </source>
</evidence>
<dbReference type="InterPro" id="IPR007413">
    <property type="entry name" value="YcjX-like"/>
</dbReference>
<name>A0A858R313_9PROT</name>
<dbReference type="PANTHER" id="PTHR38605:SF1">
    <property type="entry name" value="ATPASE"/>
    <property type="match status" value="1"/>
</dbReference>
<accession>A0A858R313</accession>
<organism evidence="1 2">
    <name type="scientific">Aerophototrophica crusticola</name>
    <dbReference type="NCBI Taxonomy" id="1709002"/>
    <lineage>
        <taxon>Bacteria</taxon>
        <taxon>Pseudomonadati</taxon>
        <taxon>Pseudomonadota</taxon>
        <taxon>Alphaproteobacteria</taxon>
        <taxon>Rhodospirillales</taxon>
        <taxon>Rhodospirillaceae</taxon>
        <taxon>Aerophototrophica</taxon>
    </lineage>
</organism>
<dbReference type="AlphaFoldDB" id="A0A858R313"/>
<dbReference type="Pfam" id="PF04317">
    <property type="entry name" value="DUF463"/>
    <property type="match status" value="1"/>
</dbReference>
<dbReference type="PIRSF" id="PIRSF019381">
    <property type="entry name" value="YcjX"/>
    <property type="match status" value="1"/>
</dbReference>
<dbReference type="KEGG" id="acru:HHL28_00480"/>
<reference evidence="1" key="1">
    <citation type="submission" date="2020-04" db="EMBL/GenBank/DDBJ databases">
        <title>A desert anoxygenic phototrophic bacterium fixes CO2 using RubisCO under aerobic conditions.</title>
        <authorList>
            <person name="Tang K."/>
        </authorList>
    </citation>
    <scope>NUCLEOTIDE SEQUENCE [LARGE SCALE GENOMIC DNA]</scope>
    <source>
        <strain evidence="1">MIMtkB3</strain>
    </source>
</reference>
<sequence>MFGGGLDGGLGGILPRAVDGLSQLAARLAGGTLRVGVTGLRRSGKTVFLTALLHNLLNAGRLPFLEVMAQGRFLASRLQPQPDAAVPRFDYERHLADLMGDPPRWPEATRAISEIRLALRFRTQGLIKYRLAGDSTLTLDLVDYPGEWLLDLPMLGQDFATWSAQTLDLATREPRAALARDWKAALSGVDPDAKADETLARHLAKLYTDYLQACRSGPIGLSLLQPGRFLEPGEMEGAPVLTFCPLPPPKSDWTGSLHGLMADRFEAYKDKVVRRFYREHFARLDRQVVLVDVLSALNAGAPGLDDLSRSLTATLESFRHGQAGWLSWLGGARIDRVLFAATKADHVAADQHGNLVSLLESFLADPLAGIRFTGAEVRSLALASVKATDTVLADWKGRQLACVQGTPLGRDAPAVIFPGEVPGSHLDLGPSGEGRFRFTDFRPPPGLGRDGRGLPNIRLDQVLQFLIGDRLA</sequence>
<evidence type="ECO:0000313" key="1">
    <source>
        <dbReference type="EMBL" id="QJE71790.1"/>
    </source>
</evidence>
<keyword evidence="2" id="KW-1185">Reference proteome</keyword>
<gene>
    <name evidence="1" type="ORF">HHL28_00480</name>
</gene>
<protein>
    <submittedName>
        <fullName evidence="1">YcjX family protein</fullName>
    </submittedName>
</protein>
<dbReference type="PANTHER" id="PTHR38605">
    <property type="entry name" value="ATPASE-RELATED"/>
    <property type="match status" value="1"/>
</dbReference>